<protein>
    <submittedName>
        <fullName evidence="1">Uncharacterized protein</fullName>
    </submittedName>
</protein>
<dbReference type="EMBL" id="MNAD01000737">
    <property type="protein sequence ID" value="OJT10751.1"/>
    <property type="molecule type" value="Genomic_DNA"/>
</dbReference>
<keyword evidence="2" id="KW-1185">Reference proteome</keyword>
<sequence>MSHGSGVLHREPSVEPGQLPYSFTACSLAICSEHLIGVVFAWQKVLATLGHSLSTTRAKCLDKELRAALVARFHALEDAITAHYVNLPRTARMEFRPRYIDFALMPKCRAIAEVPASATVTAAQFTAVVPALAKRWDEERRMELTEYLRPHLGDVAPDVDPLELAIAFFRNRKPCCAPIWRMRYPAIFMHDCSYVDCFRTDRGRTTQESGQDDLYTRTTKSLDWIEFELNTREYEHRYSGPHVPFNIRSLAGPIQAHEVVDMMRRVVAALGLDPAWATFDDLERCEVWLRCTTCETQQPLDEVRAMSWTAAHWLTVNKQTPEWRHADHKDMAKVRALRETQFDKANCSAVLLALCLSFDAYAESMTAHLEDA</sequence>
<organism evidence="1 2">
    <name type="scientific">Trametes pubescens</name>
    <name type="common">White-rot fungus</name>
    <dbReference type="NCBI Taxonomy" id="154538"/>
    <lineage>
        <taxon>Eukaryota</taxon>
        <taxon>Fungi</taxon>
        <taxon>Dikarya</taxon>
        <taxon>Basidiomycota</taxon>
        <taxon>Agaricomycotina</taxon>
        <taxon>Agaricomycetes</taxon>
        <taxon>Polyporales</taxon>
        <taxon>Polyporaceae</taxon>
        <taxon>Trametes</taxon>
    </lineage>
</organism>
<proteinExistence type="predicted"/>
<comment type="caution">
    <text evidence="1">The sequence shown here is derived from an EMBL/GenBank/DDBJ whole genome shotgun (WGS) entry which is preliminary data.</text>
</comment>
<dbReference type="Proteomes" id="UP000184267">
    <property type="component" value="Unassembled WGS sequence"/>
</dbReference>
<gene>
    <name evidence="1" type="ORF">TRAPUB_12734</name>
</gene>
<name>A0A1M2VT08_TRAPU</name>
<dbReference type="OrthoDB" id="2526341at2759"/>
<evidence type="ECO:0000313" key="2">
    <source>
        <dbReference type="Proteomes" id="UP000184267"/>
    </source>
</evidence>
<evidence type="ECO:0000313" key="1">
    <source>
        <dbReference type="EMBL" id="OJT10751.1"/>
    </source>
</evidence>
<accession>A0A1M2VT08</accession>
<reference evidence="1 2" key="1">
    <citation type="submission" date="2016-10" db="EMBL/GenBank/DDBJ databases">
        <title>Genome sequence of the basidiomycete white-rot fungus Trametes pubescens.</title>
        <authorList>
            <person name="Makela M.R."/>
            <person name="Granchi Z."/>
            <person name="Peng M."/>
            <person name="De Vries R.P."/>
            <person name="Grigoriev I."/>
            <person name="Riley R."/>
            <person name="Hilden K."/>
        </authorList>
    </citation>
    <scope>NUCLEOTIDE SEQUENCE [LARGE SCALE GENOMIC DNA]</scope>
    <source>
        <strain evidence="1 2">FBCC735</strain>
    </source>
</reference>
<dbReference type="AlphaFoldDB" id="A0A1M2VT08"/>